<reference evidence="1 2" key="1">
    <citation type="submission" date="2023-10" db="EMBL/GenBank/DDBJ databases">
        <title>Roseovarius strain S88 nov., isolated from a marine algae.</title>
        <authorList>
            <person name="Lee M.W."/>
            <person name="Lee J.K."/>
            <person name="Kim J.M."/>
            <person name="Choi D.G."/>
            <person name="Baek J.H."/>
            <person name="Bayburt H."/>
            <person name="Jung J.J."/>
            <person name="Han D.M."/>
            <person name="Jeon C.O."/>
        </authorList>
    </citation>
    <scope>NUCLEOTIDE SEQUENCE [LARGE SCALE GENOMIC DNA]</scope>
    <source>
        <strain evidence="1 2">S88</strain>
    </source>
</reference>
<proteinExistence type="predicted"/>
<evidence type="ECO:0000313" key="2">
    <source>
        <dbReference type="Proteomes" id="UP001364156"/>
    </source>
</evidence>
<protein>
    <submittedName>
        <fullName evidence="1">Sulfotransferase family 2 domain-containing protein</fullName>
    </submittedName>
</protein>
<sequence length="232" mass="26031">MAGFVYIHVPKCGGSSFGAALRLRYLTSQATIRLNQGDPNLIGDARILSDYAARRRELHAHVSKGVRLISGHVQYDPYLHLSAARNYGFLTLLRDPLERFVSHYRYLQRKHPDAQRPDTLEAFIETRAASRLSSQYLFYFAGQSQAQTSNTAPLITRAIRALACFDLVGDLSDPQACRAALRNITGGPLPLWHRNRAPNRASVSRALRTRLEHLCAADLEIFESVRHHRAAA</sequence>
<dbReference type="InterPro" id="IPR005331">
    <property type="entry name" value="Sulfotransferase"/>
</dbReference>
<dbReference type="Gene3D" id="3.40.50.300">
    <property type="entry name" value="P-loop containing nucleotide triphosphate hydrolases"/>
    <property type="match status" value="1"/>
</dbReference>
<name>A0ABZ2HLU8_9RHOB</name>
<accession>A0ABZ2HLU8</accession>
<keyword evidence="2" id="KW-1185">Reference proteome</keyword>
<dbReference type="Proteomes" id="UP001364156">
    <property type="component" value="Chromosome"/>
</dbReference>
<gene>
    <name evidence="1" type="ORF">RZ517_00140</name>
</gene>
<dbReference type="EMBL" id="CP146069">
    <property type="protein sequence ID" value="WWR46638.1"/>
    <property type="molecule type" value="Genomic_DNA"/>
</dbReference>
<dbReference type="RefSeq" id="WP_338549486.1">
    <property type="nucleotide sequence ID" value="NZ_CP146069.1"/>
</dbReference>
<dbReference type="Pfam" id="PF03567">
    <property type="entry name" value="Sulfotransfer_2"/>
    <property type="match status" value="1"/>
</dbReference>
<dbReference type="InterPro" id="IPR027417">
    <property type="entry name" value="P-loop_NTPase"/>
</dbReference>
<evidence type="ECO:0000313" key="1">
    <source>
        <dbReference type="EMBL" id="WWR46638.1"/>
    </source>
</evidence>
<dbReference type="SUPFAM" id="SSF52540">
    <property type="entry name" value="P-loop containing nucleoside triphosphate hydrolases"/>
    <property type="match status" value="1"/>
</dbReference>
<organism evidence="1 2">
    <name type="scientific">Roseovarius phycicola</name>
    <dbReference type="NCBI Taxonomy" id="3080976"/>
    <lineage>
        <taxon>Bacteria</taxon>
        <taxon>Pseudomonadati</taxon>
        <taxon>Pseudomonadota</taxon>
        <taxon>Alphaproteobacteria</taxon>
        <taxon>Rhodobacterales</taxon>
        <taxon>Roseobacteraceae</taxon>
        <taxon>Roseovarius</taxon>
    </lineage>
</organism>